<protein>
    <recommendedName>
        <fullName evidence="1">MOSC domain-containing protein</fullName>
    </recommendedName>
</protein>
<reference evidence="2 3" key="1">
    <citation type="submission" date="2020-04" db="EMBL/GenBank/DDBJ databases">
        <authorList>
            <person name="De Canck E."/>
        </authorList>
    </citation>
    <scope>NUCLEOTIDE SEQUENCE [LARGE SCALE GENOMIC DNA]</scope>
    <source>
        <strain evidence="2 3">LMG 3458</strain>
    </source>
</reference>
<dbReference type="EMBL" id="CADIJO010000011">
    <property type="protein sequence ID" value="CAB3713556.1"/>
    <property type="molecule type" value="Genomic_DNA"/>
</dbReference>
<accession>A0A6S7A559</accession>
<evidence type="ECO:0000259" key="1">
    <source>
        <dbReference type="PROSITE" id="PS51340"/>
    </source>
</evidence>
<dbReference type="Gene3D" id="2.40.33.20">
    <property type="entry name" value="PK beta-barrel domain-like"/>
    <property type="match status" value="1"/>
</dbReference>
<dbReference type="GO" id="GO:0003824">
    <property type="term" value="F:catalytic activity"/>
    <property type="evidence" value="ECO:0007669"/>
    <property type="project" value="InterPro"/>
</dbReference>
<dbReference type="PROSITE" id="PS51340">
    <property type="entry name" value="MOSC"/>
    <property type="match status" value="1"/>
</dbReference>
<dbReference type="RefSeq" id="WP_175195424.1">
    <property type="nucleotide sequence ID" value="NZ_CADIJO010000011.1"/>
</dbReference>
<dbReference type="GO" id="GO:0030151">
    <property type="term" value="F:molybdenum ion binding"/>
    <property type="evidence" value="ECO:0007669"/>
    <property type="project" value="InterPro"/>
</dbReference>
<dbReference type="InterPro" id="IPR005302">
    <property type="entry name" value="MoCF_Sase_C"/>
</dbReference>
<evidence type="ECO:0000313" key="3">
    <source>
        <dbReference type="Proteomes" id="UP000494111"/>
    </source>
</evidence>
<feature type="domain" description="MOSC" evidence="1">
    <location>
        <begin position="19"/>
        <end position="168"/>
    </location>
</feature>
<dbReference type="SUPFAM" id="SSF50800">
    <property type="entry name" value="PK beta-barrel domain-like"/>
    <property type="match status" value="1"/>
</dbReference>
<gene>
    <name evidence="2" type="ORF">LMG3458_03383</name>
</gene>
<sequence>MRPIVTAVAASAGHGFSKVVQPDIVLLQGLGVQGDAHAGVTVKHRSRVKADPTQPNLRQVHLIHGELHDELQAAGFNVAEGTLGENITTRGLDLLGLPRDACLHIGPQAVLRITGLRNPCSQLDHYQKGLTAAVLGRDAAGNLVRKAGIMAVVLQGGRVRAGDAIRVELPELPHFALERV</sequence>
<name>A0A6S7A559_9BURK</name>
<dbReference type="InterPro" id="IPR011037">
    <property type="entry name" value="Pyrv_Knase-like_insert_dom_sf"/>
</dbReference>
<dbReference type="PANTHER" id="PTHR36930">
    <property type="entry name" value="METAL-SULFUR CLUSTER BIOSYNTHESIS PROTEINS YUAD-RELATED"/>
    <property type="match status" value="1"/>
</dbReference>
<dbReference type="InterPro" id="IPR052716">
    <property type="entry name" value="MOSC_domain"/>
</dbReference>
<dbReference type="GO" id="GO:0030170">
    <property type="term" value="F:pyridoxal phosphate binding"/>
    <property type="evidence" value="ECO:0007669"/>
    <property type="project" value="InterPro"/>
</dbReference>
<dbReference type="Proteomes" id="UP000494111">
    <property type="component" value="Unassembled WGS sequence"/>
</dbReference>
<evidence type="ECO:0000313" key="2">
    <source>
        <dbReference type="EMBL" id="CAB3713556.1"/>
    </source>
</evidence>
<organism evidence="2 3">
    <name type="scientific">Achromobacter deleyi</name>
    <dbReference type="NCBI Taxonomy" id="1353891"/>
    <lineage>
        <taxon>Bacteria</taxon>
        <taxon>Pseudomonadati</taxon>
        <taxon>Pseudomonadota</taxon>
        <taxon>Betaproteobacteria</taxon>
        <taxon>Burkholderiales</taxon>
        <taxon>Alcaligenaceae</taxon>
        <taxon>Achromobacter</taxon>
    </lineage>
</organism>
<dbReference type="AlphaFoldDB" id="A0A6S7A559"/>
<dbReference type="Pfam" id="PF03473">
    <property type="entry name" value="MOSC"/>
    <property type="match status" value="1"/>
</dbReference>
<proteinExistence type="predicted"/>
<dbReference type="PANTHER" id="PTHR36930:SF1">
    <property type="entry name" value="MOSC DOMAIN-CONTAINING PROTEIN"/>
    <property type="match status" value="1"/>
</dbReference>